<protein>
    <submittedName>
        <fullName evidence="6">Hemolysin III family protein</fullName>
    </submittedName>
</protein>
<feature type="transmembrane region" description="Helical" evidence="5">
    <location>
        <begin position="80"/>
        <end position="102"/>
    </location>
</feature>
<keyword evidence="7" id="KW-1185">Reference proteome</keyword>
<evidence type="ECO:0000313" key="6">
    <source>
        <dbReference type="EMBL" id="GAA0581901.1"/>
    </source>
</evidence>
<organism evidence="6 7">
    <name type="scientific">Rhizomicrobium electricum</name>
    <dbReference type="NCBI Taxonomy" id="480070"/>
    <lineage>
        <taxon>Bacteria</taxon>
        <taxon>Pseudomonadati</taxon>
        <taxon>Pseudomonadota</taxon>
        <taxon>Alphaproteobacteria</taxon>
        <taxon>Micropepsales</taxon>
        <taxon>Micropepsaceae</taxon>
        <taxon>Rhizomicrobium</taxon>
    </lineage>
</organism>
<dbReference type="PANTHER" id="PTHR20855:SF3">
    <property type="entry name" value="LD03007P"/>
    <property type="match status" value="1"/>
</dbReference>
<keyword evidence="3 5" id="KW-1133">Transmembrane helix</keyword>
<comment type="subcellular location">
    <subcellularLocation>
        <location evidence="1">Membrane</location>
        <topology evidence="1">Multi-pass membrane protein</topology>
    </subcellularLocation>
</comment>
<sequence length="217" mass="24403">MNKTVERVHRLYTQHEQLADNIVHVVGILFAINASLWLLWHVTGMSVLVSVSIYCLGLMAMICCSAAYNMTPHSRPSKIILRRLDHSAIFIMIAATYTPFAVNRLGAVAGPIILAVVWFCATFGVIMKLVWPRRFEWLSLGLYLAMGWVIVTVIQPLSLSLAHVNFWLLMAGGIVYSAGVIFYVWERIPYHRAIWHGFVLAAAVLQFGSILGEFTLR</sequence>
<comment type="caution">
    <text evidence="6">The sequence shown here is derived from an EMBL/GenBank/DDBJ whole genome shotgun (WGS) entry which is preliminary data.</text>
</comment>
<dbReference type="Pfam" id="PF03006">
    <property type="entry name" value="HlyIII"/>
    <property type="match status" value="1"/>
</dbReference>
<gene>
    <name evidence="6" type="ORF">GCM10008942_33500</name>
</gene>
<evidence type="ECO:0000256" key="1">
    <source>
        <dbReference type="ARBA" id="ARBA00004141"/>
    </source>
</evidence>
<dbReference type="Proteomes" id="UP001499951">
    <property type="component" value="Unassembled WGS sequence"/>
</dbReference>
<keyword evidence="4 5" id="KW-0472">Membrane</keyword>
<dbReference type="EMBL" id="BAAADD010000009">
    <property type="protein sequence ID" value="GAA0581901.1"/>
    <property type="molecule type" value="Genomic_DNA"/>
</dbReference>
<feature type="transmembrane region" description="Helical" evidence="5">
    <location>
        <begin position="108"/>
        <end position="130"/>
    </location>
</feature>
<accession>A0ABN1F449</accession>
<evidence type="ECO:0000256" key="3">
    <source>
        <dbReference type="ARBA" id="ARBA00022989"/>
    </source>
</evidence>
<dbReference type="InterPro" id="IPR004254">
    <property type="entry name" value="AdipoR/HlyIII-related"/>
</dbReference>
<feature type="transmembrane region" description="Helical" evidence="5">
    <location>
        <begin position="21"/>
        <end position="40"/>
    </location>
</feature>
<proteinExistence type="predicted"/>
<dbReference type="PANTHER" id="PTHR20855">
    <property type="entry name" value="ADIPOR/PROGESTIN RECEPTOR-RELATED"/>
    <property type="match status" value="1"/>
</dbReference>
<reference evidence="6 7" key="1">
    <citation type="journal article" date="2019" name="Int. J. Syst. Evol. Microbiol.">
        <title>The Global Catalogue of Microorganisms (GCM) 10K type strain sequencing project: providing services to taxonomists for standard genome sequencing and annotation.</title>
        <authorList>
            <consortium name="The Broad Institute Genomics Platform"/>
            <consortium name="The Broad Institute Genome Sequencing Center for Infectious Disease"/>
            <person name="Wu L."/>
            <person name="Ma J."/>
        </authorList>
    </citation>
    <scope>NUCLEOTIDE SEQUENCE [LARGE SCALE GENOMIC DNA]</scope>
    <source>
        <strain evidence="6 7">JCM 15089</strain>
    </source>
</reference>
<evidence type="ECO:0000313" key="7">
    <source>
        <dbReference type="Proteomes" id="UP001499951"/>
    </source>
</evidence>
<name>A0ABN1F449_9PROT</name>
<keyword evidence="2 5" id="KW-0812">Transmembrane</keyword>
<evidence type="ECO:0000256" key="5">
    <source>
        <dbReference type="SAM" id="Phobius"/>
    </source>
</evidence>
<feature type="transmembrane region" description="Helical" evidence="5">
    <location>
        <begin position="197"/>
        <end position="216"/>
    </location>
</feature>
<feature type="transmembrane region" description="Helical" evidence="5">
    <location>
        <begin position="164"/>
        <end position="185"/>
    </location>
</feature>
<dbReference type="RefSeq" id="WP_166935188.1">
    <property type="nucleotide sequence ID" value="NZ_BAAADD010000009.1"/>
</dbReference>
<feature type="transmembrane region" description="Helical" evidence="5">
    <location>
        <begin position="137"/>
        <end position="158"/>
    </location>
</feature>
<evidence type="ECO:0000256" key="2">
    <source>
        <dbReference type="ARBA" id="ARBA00022692"/>
    </source>
</evidence>
<evidence type="ECO:0000256" key="4">
    <source>
        <dbReference type="ARBA" id="ARBA00023136"/>
    </source>
</evidence>
<feature type="transmembrane region" description="Helical" evidence="5">
    <location>
        <begin position="46"/>
        <end position="68"/>
    </location>
</feature>